<keyword evidence="1" id="KW-0472">Membrane</keyword>
<feature type="transmembrane region" description="Helical" evidence="1">
    <location>
        <begin position="6"/>
        <end position="26"/>
    </location>
</feature>
<evidence type="ECO:0000313" key="2">
    <source>
        <dbReference type="EMBL" id="KZN57612.1"/>
    </source>
</evidence>
<dbReference type="EMBL" id="AUYC01000095">
    <property type="protein sequence ID" value="KZN57612.1"/>
    <property type="molecule type" value="Genomic_DNA"/>
</dbReference>
<evidence type="ECO:0000256" key="1">
    <source>
        <dbReference type="SAM" id="Phobius"/>
    </source>
</evidence>
<keyword evidence="1" id="KW-0812">Transmembrane</keyword>
<comment type="caution">
    <text evidence="2">The sequence shown here is derived from an EMBL/GenBank/DDBJ whole genome shotgun (WGS) entry which is preliminary data.</text>
</comment>
<accession>A0A167H466</accession>
<dbReference type="PATRIC" id="fig|1365248.3.peg.5423"/>
<dbReference type="RefSeq" id="WP_155735741.1">
    <property type="nucleotide sequence ID" value="NZ_AUYC01000095.1"/>
</dbReference>
<dbReference type="AlphaFoldDB" id="A0A167H466"/>
<protein>
    <submittedName>
        <fullName evidence="2">Uncharacterized protein</fullName>
    </submittedName>
</protein>
<reference evidence="2 3" key="1">
    <citation type="submission" date="2013-07" db="EMBL/GenBank/DDBJ databases">
        <title>Comparative Genomic and Metabolomic Analysis of Twelve Strains of Pseudoalteromonas luteoviolacea.</title>
        <authorList>
            <person name="Vynne N.G."/>
            <person name="Mansson M."/>
            <person name="Gram L."/>
        </authorList>
    </citation>
    <scope>NUCLEOTIDE SEQUENCE [LARGE SCALE GENOMIC DNA]</scope>
    <source>
        <strain evidence="2 3">CPMOR-1</strain>
    </source>
</reference>
<gene>
    <name evidence="2" type="ORF">N473_06980</name>
</gene>
<dbReference type="Proteomes" id="UP000076486">
    <property type="component" value="Unassembled WGS sequence"/>
</dbReference>
<keyword evidence="1" id="KW-1133">Transmembrane helix</keyword>
<organism evidence="2 3">
    <name type="scientific">Pseudoalteromonas luteoviolacea CPMOR-1</name>
    <dbReference type="NCBI Taxonomy" id="1365248"/>
    <lineage>
        <taxon>Bacteria</taxon>
        <taxon>Pseudomonadati</taxon>
        <taxon>Pseudomonadota</taxon>
        <taxon>Gammaproteobacteria</taxon>
        <taxon>Alteromonadales</taxon>
        <taxon>Pseudoalteromonadaceae</taxon>
        <taxon>Pseudoalteromonas</taxon>
    </lineage>
</organism>
<name>A0A167H466_9GAMM</name>
<evidence type="ECO:0000313" key="3">
    <source>
        <dbReference type="Proteomes" id="UP000076486"/>
    </source>
</evidence>
<sequence length="57" mass="6109">MIEYVTTFFAIVGAGIALGSGLSYGFKLAELLEQLSKVLGCLAVELFSKLRGLFHAD</sequence>
<proteinExistence type="predicted"/>